<evidence type="ECO:0000313" key="2">
    <source>
        <dbReference type="Proteomes" id="UP000789366"/>
    </source>
</evidence>
<dbReference type="Proteomes" id="UP000789366">
    <property type="component" value="Unassembled WGS sequence"/>
</dbReference>
<name>A0ACA9N3P5_9GLOM</name>
<sequence>MYMVNPNKGEKYYLRLLLNYVKGATSFIDLKKIGNYMCTTFRESVLMHRIIEIENLYYNAMQEATFFKMPYALRQLFAIILVFGELENVQILWDNNFVAMSEDFANKGITNKQLLTNSVLLQIKIILEQHHRKLSKYNLPQLELPDNQIQKIY</sequence>
<keyword evidence="2" id="KW-1185">Reference proteome</keyword>
<organism evidence="1 2">
    <name type="scientific">Cetraspora pellucida</name>
    <dbReference type="NCBI Taxonomy" id="1433469"/>
    <lineage>
        <taxon>Eukaryota</taxon>
        <taxon>Fungi</taxon>
        <taxon>Fungi incertae sedis</taxon>
        <taxon>Mucoromycota</taxon>
        <taxon>Glomeromycotina</taxon>
        <taxon>Glomeromycetes</taxon>
        <taxon>Diversisporales</taxon>
        <taxon>Gigasporaceae</taxon>
        <taxon>Cetraspora</taxon>
    </lineage>
</organism>
<gene>
    <name evidence="1" type="ORF">SPELUC_LOCUS8275</name>
</gene>
<protein>
    <submittedName>
        <fullName evidence="1">901_t:CDS:1</fullName>
    </submittedName>
</protein>
<accession>A0ACA9N3P5</accession>
<reference evidence="1" key="1">
    <citation type="submission" date="2021-06" db="EMBL/GenBank/DDBJ databases">
        <authorList>
            <person name="Kallberg Y."/>
            <person name="Tangrot J."/>
            <person name="Rosling A."/>
        </authorList>
    </citation>
    <scope>NUCLEOTIDE SEQUENCE</scope>
    <source>
        <strain evidence="1">28 12/20/2015</strain>
    </source>
</reference>
<proteinExistence type="predicted"/>
<evidence type="ECO:0000313" key="1">
    <source>
        <dbReference type="EMBL" id="CAG8632528.1"/>
    </source>
</evidence>
<dbReference type="EMBL" id="CAJVPW010012131">
    <property type="protein sequence ID" value="CAG8632528.1"/>
    <property type="molecule type" value="Genomic_DNA"/>
</dbReference>
<comment type="caution">
    <text evidence="1">The sequence shown here is derived from an EMBL/GenBank/DDBJ whole genome shotgun (WGS) entry which is preliminary data.</text>
</comment>